<accession>D4ZCM9</accession>
<sequence>MPLKQVKVKLIKSTSMLTNLRKTCNKNTQLTTFRNFTAVLPIK</sequence>
<reference evidence="2" key="1">
    <citation type="journal article" date="2010" name="Mol. Biosyst.">
        <title>Complete genome sequence and comparative analysis of Shewanella violacea, a psychrophilic and piezophilic bacterium from deep sea floor sediments.</title>
        <authorList>
            <person name="Aono E."/>
            <person name="Baba T."/>
            <person name="Ara T."/>
            <person name="Nishi T."/>
            <person name="Nakamichi T."/>
            <person name="Inamoto E."/>
            <person name="Toyonaga H."/>
            <person name="Hasegawa M."/>
            <person name="Takai Y."/>
            <person name="Okumura Y."/>
            <person name="Baba M."/>
            <person name="Tomita M."/>
            <person name="Kato C."/>
            <person name="Oshima T."/>
            <person name="Nakasone K."/>
            <person name="Mori H."/>
        </authorList>
    </citation>
    <scope>NUCLEOTIDE SEQUENCE [LARGE SCALE GENOMIC DNA]</scope>
    <source>
        <strain evidence="2">JCM 10179 / CIP 106290 / LMG 19151 / DSS12</strain>
    </source>
</reference>
<dbReference type="AlphaFoldDB" id="D4ZCM9"/>
<proteinExistence type="predicted"/>
<evidence type="ECO:0000313" key="1">
    <source>
        <dbReference type="EMBL" id="BAJ03774.1"/>
    </source>
</evidence>
<dbReference type="EMBL" id="AP011177">
    <property type="protein sequence ID" value="BAJ03774.1"/>
    <property type="molecule type" value="Genomic_DNA"/>
</dbReference>
<dbReference type="HOGENOM" id="CLU_3239572_0_0_6"/>
<dbReference type="STRING" id="637905.SVI_3803"/>
<evidence type="ECO:0000313" key="2">
    <source>
        <dbReference type="Proteomes" id="UP000002350"/>
    </source>
</evidence>
<keyword evidence="2" id="KW-1185">Reference proteome</keyword>
<dbReference type="KEGG" id="svo:SVI_3803"/>
<gene>
    <name evidence="1" type="ordered locus">SVI_3803</name>
</gene>
<organism evidence="1 2">
    <name type="scientific">Shewanella violacea (strain JCM 10179 / CIP 106290 / LMG 19151 / DSS12)</name>
    <dbReference type="NCBI Taxonomy" id="637905"/>
    <lineage>
        <taxon>Bacteria</taxon>
        <taxon>Pseudomonadati</taxon>
        <taxon>Pseudomonadota</taxon>
        <taxon>Gammaproteobacteria</taxon>
        <taxon>Alteromonadales</taxon>
        <taxon>Shewanellaceae</taxon>
        <taxon>Shewanella</taxon>
    </lineage>
</organism>
<name>D4ZCM9_SHEVD</name>
<dbReference type="Proteomes" id="UP000002350">
    <property type="component" value="Chromosome"/>
</dbReference>
<protein>
    <submittedName>
        <fullName evidence="1">Uncharacterized protein</fullName>
    </submittedName>
</protein>